<feature type="region of interest" description="Disordered" evidence="1">
    <location>
        <begin position="534"/>
        <end position="642"/>
    </location>
</feature>
<dbReference type="Pfam" id="PF08729">
    <property type="entry name" value="HUN"/>
    <property type="match status" value="1"/>
</dbReference>
<reference evidence="3" key="1">
    <citation type="submission" date="2015-08" db="EMBL/GenBank/DDBJ databases">
        <authorList>
            <person name="Babu N.S."/>
            <person name="Beckwith C.J."/>
            <person name="Beseler K.G."/>
            <person name="Brison A."/>
            <person name="Carone J.V."/>
            <person name="Caskin T.P."/>
            <person name="Diamond M."/>
            <person name="Durham M.E."/>
            <person name="Foxe J.M."/>
            <person name="Go M."/>
            <person name="Henderson B.A."/>
            <person name="Jones I.B."/>
            <person name="McGettigan J.A."/>
            <person name="Micheletti S.J."/>
            <person name="Nasrallah M.E."/>
            <person name="Ortiz D."/>
            <person name="Piller C.R."/>
            <person name="Privatt S.R."/>
            <person name="Schneider S.L."/>
            <person name="Sharp S."/>
            <person name="Smith T.C."/>
            <person name="Stanton J.D."/>
            <person name="Ullery H.E."/>
            <person name="Wilson R.J."/>
            <person name="Serrano M.G."/>
            <person name="Buck G."/>
            <person name="Lee V."/>
            <person name="Wang Y."/>
            <person name="Carvalho R."/>
            <person name="Voegtly L."/>
            <person name="Shi R."/>
            <person name="Duckworth R."/>
            <person name="Johnson A."/>
            <person name="Loviza R."/>
            <person name="Walstead R."/>
            <person name="Shah Z."/>
            <person name="Kiflezghi M."/>
            <person name="Wade K."/>
            <person name="Ball S.L."/>
            <person name="Bradley K.W."/>
            <person name="Asai D.J."/>
            <person name="Bowman C.A."/>
            <person name="Russell D.A."/>
            <person name="Pope W.H."/>
            <person name="Jacobs-Sera D."/>
            <person name="Hendrix R.W."/>
            <person name="Hatfull G.F."/>
        </authorList>
    </citation>
    <scope>NUCLEOTIDE SEQUENCE</scope>
</reference>
<feature type="compositionally biased region" description="Low complexity" evidence="1">
    <location>
        <begin position="288"/>
        <end position="311"/>
    </location>
</feature>
<feature type="compositionally biased region" description="Basic and acidic residues" evidence="1">
    <location>
        <begin position="203"/>
        <end position="219"/>
    </location>
</feature>
<evidence type="ECO:0000259" key="2">
    <source>
        <dbReference type="Pfam" id="PF08729"/>
    </source>
</evidence>
<feature type="compositionally biased region" description="Low complexity" evidence="1">
    <location>
        <begin position="547"/>
        <end position="556"/>
    </location>
</feature>
<dbReference type="AlphaFoldDB" id="A0A1D1ZMT6"/>
<proteinExistence type="predicted"/>
<feature type="non-terminal residue" evidence="3">
    <location>
        <position position="1"/>
    </location>
</feature>
<sequence>FYQEDTSDIYHQYTSARDRLIPLQQRRRGMVDPKPRRRIVPIQIAASPTIVSNQATVDDEAHVEEVCPGGADLQAQAEYAAANLGADRKLYVDLSGLEPSKPMVDWKELLKARGSSNGPDKQIAARDEQEAKSSLAASDEMSNIRQLTGLARVIARLEQKIGMGGGSSSDSDSGEPDGDAMSDEDNADGDNGTDGGGATGTDLETRRRQKNDDYDHMDEFIDDSEFIELMEDSDRRRTKFQGFFITRGEIERLDSPPAAPQEKDKKKRKATDAVVSGAVAPAPPPKPVKASKGTAADGSGGAKSAAVKPASDAGQASPRKKKRKKVDATSGVEGQNASVSAPAPPQQPAPLSIAQLAARAGAGGAAGPDAGAASQSAQVGARAASPGRAAGAVAAPAAPQTASVTVPAIVPAALPAAAAQPGLPPVHNAAGQLPGEERLKAELAELGQYLATALAPAPPPAATPEEQKEAEAAAWKLLPTALRQRVYASLRLVLRDTDLNSAMGKAWLAQVHAAFPSGRLTLAGVRRIYAQQRKRETNRAAARDKAAAAGAAAGAGPTSPLLASLSQRRGQEAGTATPQRPASGPGAAPEVGAVSGGGLTPQRSPSAEAQAWVERALARGQARVSPPPPPGRQGAGKLASALPGGSGAAVPCVLAAAAPALPAAVVAQAGQAMERIVGPGPGLANDQTPGVAENMAPPPAQQREIADGGLIPTGMPGSEGPGAPIPESVLEEAGLAPVMGDEEILSAAATQGSCDAAALSFALSSTRGSLYGRALTRVLALAGPRGASTAEAAGRGVELRLLSPSRMAPEQRSATVAGLGRASAKEHVAHVGGYRYALKAFAGVVDQPKPQKAGGAGAASKGPAPGPA</sequence>
<feature type="compositionally biased region" description="Low complexity" evidence="1">
    <location>
        <begin position="349"/>
        <end position="360"/>
    </location>
</feature>
<dbReference type="InterPro" id="IPR014840">
    <property type="entry name" value="HRD"/>
</dbReference>
<feature type="region of interest" description="Disordered" evidence="1">
    <location>
        <begin position="679"/>
        <end position="706"/>
    </location>
</feature>
<protein>
    <recommendedName>
        <fullName evidence="2">Hpc2-related domain-containing protein</fullName>
    </recommendedName>
</protein>
<organism evidence="3">
    <name type="scientific">Auxenochlorella protothecoides</name>
    <name type="common">Green microalga</name>
    <name type="synonym">Chlorella protothecoides</name>
    <dbReference type="NCBI Taxonomy" id="3075"/>
    <lineage>
        <taxon>Eukaryota</taxon>
        <taxon>Viridiplantae</taxon>
        <taxon>Chlorophyta</taxon>
        <taxon>core chlorophytes</taxon>
        <taxon>Trebouxiophyceae</taxon>
        <taxon>Chlorellales</taxon>
        <taxon>Chlorellaceae</taxon>
        <taxon>Auxenochlorella</taxon>
    </lineage>
</organism>
<evidence type="ECO:0000256" key="1">
    <source>
        <dbReference type="SAM" id="MobiDB-lite"/>
    </source>
</evidence>
<name>A0A1D1ZMT6_AUXPR</name>
<feature type="region of interest" description="Disordered" evidence="1">
    <location>
        <begin position="112"/>
        <end position="138"/>
    </location>
</feature>
<evidence type="ECO:0000313" key="3">
    <source>
        <dbReference type="EMBL" id="JAT68137.1"/>
    </source>
</evidence>
<feature type="domain" description="Hpc2-related" evidence="2">
    <location>
        <begin position="207"/>
        <end position="251"/>
    </location>
</feature>
<feature type="compositionally biased region" description="Polar residues" evidence="1">
    <location>
        <begin position="564"/>
        <end position="580"/>
    </location>
</feature>
<feature type="compositionally biased region" description="Low complexity" evidence="1">
    <location>
        <begin position="367"/>
        <end position="393"/>
    </location>
</feature>
<feature type="compositionally biased region" description="Acidic residues" evidence="1">
    <location>
        <begin position="172"/>
        <end position="188"/>
    </location>
</feature>
<feature type="compositionally biased region" description="Basic and acidic residues" evidence="1">
    <location>
        <begin position="534"/>
        <end position="546"/>
    </location>
</feature>
<feature type="region of interest" description="Disordered" evidence="1">
    <location>
        <begin position="245"/>
        <end position="393"/>
    </location>
</feature>
<gene>
    <name evidence="3" type="ORF">g.31970</name>
</gene>
<feature type="region of interest" description="Disordered" evidence="1">
    <location>
        <begin position="162"/>
        <end position="221"/>
    </location>
</feature>
<feature type="region of interest" description="Disordered" evidence="1">
    <location>
        <begin position="848"/>
        <end position="868"/>
    </location>
</feature>
<dbReference type="EMBL" id="GDKF01010485">
    <property type="protein sequence ID" value="JAT68137.1"/>
    <property type="molecule type" value="Transcribed_RNA"/>
</dbReference>
<accession>A0A1D1ZMT6</accession>